<dbReference type="Gene3D" id="1.10.8.530">
    <property type="entry name" value="DNA polymerase alpha-primase, subunit B, N-terminal domain"/>
    <property type="match status" value="1"/>
</dbReference>
<protein>
    <recommendedName>
        <fullName evidence="3 6">DNA polymerase alpha subunit B</fullName>
    </recommendedName>
</protein>
<dbReference type="InterPro" id="IPR016722">
    <property type="entry name" value="DNA_pol_alpha_bsu"/>
</dbReference>
<comment type="subcellular location">
    <subcellularLocation>
        <location evidence="1 6">Nucleus</location>
    </subcellularLocation>
</comment>
<gene>
    <name evidence="11" type="ORF">OCBIM_22024631mg</name>
</gene>
<sequence length="586" mass="65864">MGTLSEELKSKFQLEDDENDVLDKLYELLHSYKLEVSDLHDHWIAFLMTKKMDLVTKPSLRLASIMQRDVLAKKAIAATTTTNNNNNNSITEIESIEDPSGFEDMMSMYNVKTPSSMSKSKKRPRSPDIPKKSLNTSFNALLPELYSPKSATPPRIFKDRTNSGECVLSFGNVTSAHWSDTSLKCSFDLFDASSVLTNSIKYMFEKKHDQAEYLNDQIDKVSSQLKQKYELEEFHHIGRSSQATVTIAGRICGECESRLNAQSIILEGSHDTSSGMTCPIDVSELKDYSLFPGQIVAFDAINPNGKMFMAKKIYDNVPLQQAPLVPEKLPKGSSLNILIAAGPFLTTDSIMFEPLTDLLNVCQKEKPHMCILIGPFLDEEHTGIQTLKDESYETMFTRVCQGIKEIAEQLRCTMVLVPSARDVHNTPIYPQPPFEYGESEFMHFVTDPSLLSINGVVFGITSTDVIFHISNSECFASTNPMNRFKRIIRHLFSQQSFYPLYPSHNDVSISFSLAESFELPTKPHVLIIPSQFRYFVVDVDDCCCINPGNLTKREAGGTFALMNIHRSNNDQKSSLISDTAVKIVRV</sequence>
<feature type="domain" description="DNA polymerase alpha/delta/epsilon subunit B" evidence="8">
    <location>
        <begin position="337"/>
        <end position="536"/>
    </location>
</feature>
<dbReference type="GO" id="GO:0005658">
    <property type="term" value="C:alpha DNA polymerase:primase complex"/>
    <property type="evidence" value="ECO:0007669"/>
    <property type="project" value="TreeGrafter"/>
</dbReference>
<evidence type="ECO:0000256" key="1">
    <source>
        <dbReference type="ARBA" id="ARBA00004123"/>
    </source>
</evidence>
<dbReference type="Pfam" id="PF08418">
    <property type="entry name" value="Pol_alpha_B_N"/>
    <property type="match status" value="1"/>
</dbReference>
<dbReference type="KEGG" id="obi:106873471"/>
<evidence type="ECO:0000256" key="2">
    <source>
        <dbReference type="ARBA" id="ARBA00007299"/>
    </source>
</evidence>
<dbReference type="InterPro" id="IPR007185">
    <property type="entry name" value="DNA_pol_a/d/e_bsu"/>
</dbReference>
<accession>A0A0L8H163</accession>
<reference evidence="11" key="1">
    <citation type="submission" date="2015-07" db="EMBL/GenBank/DDBJ databases">
        <title>MeaNS - Measles Nucleotide Surveillance Program.</title>
        <authorList>
            <person name="Tran T."/>
            <person name="Druce J."/>
        </authorList>
    </citation>
    <scope>NUCLEOTIDE SEQUENCE</scope>
    <source>
        <strain evidence="11">UCB-OBI-ISO-001</strain>
        <tissue evidence="11">Gonad</tissue>
    </source>
</reference>
<dbReference type="PANTHER" id="PTHR23061">
    <property type="entry name" value="DNA POLYMERASE 2 ALPHA 70 KDA SUBUNIT"/>
    <property type="match status" value="1"/>
</dbReference>
<evidence type="ECO:0000259" key="10">
    <source>
        <dbReference type="Pfam" id="PF22062"/>
    </source>
</evidence>
<dbReference type="InterPro" id="IPR013627">
    <property type="entry name" value="Pol_alpha_B_N"/>
</dbReference>
<dbReference type="Pfam" id="PF04042">
    <property type="entry name" value="DNA_pol_E_B"/>
    <property type="match status" value="1"/>
</dbReference>
<dbReference type="OMA" id="PFLDIEH"/>
<dbReference type="AlphaFoldDB" id="A0A0L8H163"/>
<evidence type="ECO:0000259" key="9">
    <source>
        <dbReference type="Pfam" id="PF08418"/>
    </source>
</evidence>
<keyword evidence="5 6" id="KW-0539">Nucleus</keyword>
<comment type="similarity">
    <text evidence="2 6">Belongs to the DNA polymerase alpha subunit B family.</text>
</comment>
<dbReference type="GO" id="GO:0006270">
    <property type="term" value="P:DNA replication initiation"/>
    <property type="evidence" value="ECO:0007669"/>
    <property type="project" value="TreeGrafter"/>
</dbReference>
<evidence type="ECO:0000259" key="8">
    <source>
        <dbReference type="Pfam" id="PF04042"/>
    </source>
</evidence>
<feature type="region of interest" description="Disordered" evidence="7">
    <location>
        <begin position="113"/>
        <end position="134"/>
    </location>
</feature>
<dbReference type="OrthoDB" id="336885at2759"/>
<keyword evidence="4 6" id="KW-0235">DNA replication</keyword>
<evidence type="ECO:0000256" key="3">
    <source>
        <dbReference type="ARBA" id="ARBA00018596"/>
    </source>
</evidence>
<comment type="function">
    <text evidence="6">Accessory subunit of the DNA polymerase alpha complex (also known as the alpha DNA polymerase-primase complex) which plays an essential role in the initiation of DNA synthesis.</text>
</comment>
<dbReference type="InterPro" id="IPR043034">
    <property type="entry name" value="DNA_pol_alpha_B_N_sf"/>
</dbReference>
<proteinExistence type="inferred from homology"/>
<dbReference type="PIRSF" id="PIRSF018300">
    <property type="entry name" value="DNA_pol_alph_2"/>
    <property type="match status" value="1"/>
</dbReference>
<evidence type="ECO:0000256" key="7">
    <source>
        <dbReference type="SAM" id="MobiDB-lite"/>
    </source>
</evidence>
<feature type="domain" description="DNA polymerase alpha subunit B OB" evidence="10">
    <location>
        <begin position="212"/>
        <end position="315"/>
    </location>
</feature>
<feature type="domain" description="DNA polymerase alpha subunit B N-terminal" evidence="9">
    <location>
        <begin position="3"/>
        <end position="73"/>
    </location>
</feature>
<evidence type="ECO:0000313" key="11">
    <source>
        <dbReference type="EMBL" id="KOF82932.1"/>
    </source>
</evidence>
<organism evidence="11">
    <name type="scientific">Octopus bimaculoides</name>
    <name type="common">California two-spotted octopus</name>
    <dbReference type="NCBI Taxonomy" id="37653"/>
    <lineage>
        <taxon>Eukaryota</taxon>
        <taxon>Metazoa</taxon>
        <taxon>Spiralia</taxon>
        <taxon>Lophotrochozoa</taxon>
        <taxon>Mollusca</taxon>
        <taxon>Cephalopoda</taxon>
        <taxon>Coleoidea</taxon>
        <taxon>Octopodiformes</taxon>
        <taxon>Octopoda</taxon>
        <taxon>Incirrata</taxon>
        <taxon>Octopodidae</taxon>
        <taxon>Octopus</taxon>
    </lineage>
</organism>
<dbReference type="PANTHER" id="PTHR23061:SF12">
    <property type="entry name" value="DNA POLYMERASE ALPHA SUBUNIT B"/>
    <property type="match status" value="1"/>
</dbReference>
<dbReference type="Gene3D" id="3.60.21.60">
    <property type="match status" value="1"/>
</dbReference>
<dbReference type="InterPro" id="IPR054300">
    <property type="entry name" value="OB_DPOA2"/>
</dbReference>
<dbReference type="Pfam" id="PF22062">
    <property type="entry name" value="OB_DPOA2"/>
    <property type="match status" value="1"/>
</dbReference>
<dbReference type="EMBL" id="KQ419605">
    <property type="protein sequence ID" value="KOF82932.1"/>
    <property type="molecule type" value="Genomic_DNA"/>
</dbReference>
<dbReference type="GO" id="GO:0003677">
    <property type="term" value="F:DNA binding"/>
    <property type="evidence" value="ECO:0007669"/>
    <property type="project" value="InterPro"/>
</dbReference>
<evidence type="ECO:0000256" key="5">
    <source>
        <dbReference type="ARBA" id="ARBA00023242"/>
    </source>
</evidence>
<evidence type="ECO:0000256" key="6">
    <source>
        <dbReference type="PIRNR" id="PIRNR018300"/>
    </source>
</evidence>
<name>A0A0L8H163_OCTBM</name>
<evidence type="ECO:0000256" key="4">
    <source>
        <dbReference type="ARBA" id="ARBA00022705"/>
    </source>
</evidence>
<dbReference type="STRING" id="37653.A0A0L8H163"/>